<protein>
    <recommendedName>
        <fullName evidence="1">Glycosyl transferase family 25 domain-containing protein</fullName>
    </recommendedName>
</protein>
<dbReference type="AlphaFoldDB" id="A0A6C0CSM0"/>
<dbReference type="Pfam" id="PF01755">
    <property type="entry name" value="Glyco_transf_25"/>
    <property type="match status" value="1"/>
</dbReference>
<reference evidence="2" key="1">
    <citation type="journal article" date="2020" name="Nature">
        <title>Giant virus diversity and host interactions through global metagenomics.</title>
        <authorList>
            <person name="Schulz F."/>
            <person name="Roux S."/>
            <person name="Paez-Espino D."/>
            <person name="Jungbluth S."/>
            <person name="Walsh D.A."/>
            <person name="Denef V.J."/>
            <person name="McMahon K.D."/>
            <person name="Konstantinidis K.T."/>
            <person name="Eloe-Fadrosh E.A."/>
            <person name="Kyrpides N.C."/>
            <person name="Woyke T."/>
        </authorList>
    </citation>
    <scope>NUCLEOTIDE SEQUENCE</scope>
    <source>
        <strain evidence="2">GVMAG-M-3300021964-36</strain>
    </source>
</reference>
<proteinExistence type="predicted"/>
<name>A0A6C0CSM0_9ZZZZ</name>
<sequence>MKFPNINHIYIVHCESLTDRYEYLNKVMSKFFPEDYYTFVVNTYKDTLEDETIHQYYTLDESVRHKELSIIKEENNLSPTISRASLSCGINHLKIWEKVENGIHDRVLILEDDILFLEDTLSYMIEIMAEIRDEHDIVSLEDGAGLTIETMGIEPDPEKTIYKIDNGRMRCTGAYVINKKTCTKLLQLNKKRKFSLEIDMQLWLYGALKVINIFWSDPVAFAQGSQKGVFKSEIQEQKIAIDKQLVFDNRKCVCIGLTYLQTAISMIKNHSCSCLFFNINSLVNPEQYSIKILKEDITLDNAAPLIKEHFFDGSIEVLCFGINDGAILEKMIIDTIIVNPKIIMCAPENDRFLKDRYDLVDSKTGVFMRKDLKPQED</sequence>
<accession>A0A6C0CSM0</accession>
<organism evidence="2">
    <name type="scientific">viral metagenome</name>
    <dbReference type="NCBI Taxonomy" id="1070528"/>
    <lineage>
        <taxon>unclassified sequences</taxon>
        <taxon>metagenomes</taxon>
        <taxon>organismal metagenomes</taxon>
    </lineage>
</organism>
<feature type="domain" description="Glycosyl transferase family 25" evidence="1">
    <location>
        <begin position="8"/>
        <end position="199"/>
    </location>
</feature>
<dbReference type="InterPro" id="IPR002654">
    <property type="entry name" value="Glyco_trans_25"/>
</dbReference>
<evidence type="ECO:0000259" key="1">
    <source>
        <dbReference type="Pfam" id="PF01755"/>
    </source>
</evidence>
<evidence type="ECO:0000313" key="2">
    <source>
        <dbReference type="EMBL" id="QHT07846.1"/>
    </source>
</evidence>
<dbReference type="EMBL" id="MN739487">
    <property type="protein sequence ID" value="QHT07846.1"/>
    <property type="molecule type" value="Genomic_DNA"/>
</dbReference>